<organism evidence="2 3">
    <name type="scientific">Paraburkholderia silvatlantica</name>
    <dbReference type="NCBI Taxonomy" id="321895"/>
    <lineage>
        <taxon>Bacteria</taxon>
        <taxon>Pseudomonadati</taxon>
        <taxon>Pseudomonadota</taxon>
        <taxon>Betaproteobacteria</taxon>
        <taxon>Burkholderiales</taxon>
        <taxon>Burkholderiaceae</taxon>
        <taxon>Paraburkholderia</taxon>
    </lineage>
</organism>
<dbReference type="Proteomes" id="UP000247772">
    <property type="component" value="Unassembled WGS sequence"/>
</dbReference>
<comment type="caution">
    <text evidence="2">The sequence shown here is derived from an EMBL/GenBank/DDBJ whole genome shotgun (WGS) entry which is preliminary data.</text>
</comment>
<keyword evidence="1" id="KW-0472">Membrane</keyword>
<dbReference type="RefSeq" id="WP_280523835.1">
    <property type="nucleotide sequence ID" value="NZ_QJSQ01000047.1"/>
</dbReference>
<gene>
    <name evidence="2" type="ORF">C7410_14740</name>
</gene>
<evidence type="ECO:0000256" key="1">
    <source>
        <dbReference type="SAM" id="Phobius"/>
    </source>
</evidence>
<evidence type="ECO:0000313" key="3">
    <source>
        <dbReference type="Proteomes" id="UP000247772"/>
    </source>
</evidence>
<dbReference type="EMBL" id="QJSQ01000047">
    <property type="protein sequence ID" value="PYE13385.1"/>
    <property type="molecule type" value="Genomic_DNA"/>
</dbReference>
<protein>
    <submittedName>
        <fullName evidence="2">Uncharacterized protein</fullName>
    </submittedName>
</protein>
<evidence type="ECO:0000313" key="2">
    <source>
        <dbReference type="EMBL" id="PYE13385.1"/>
    </source>
</evidence>
<proteinExistence type="predicted"/>
<sequence length="43" mass="4872">MKYRPQMNGSDYLIFEGCYQLALWIVGIAGGFALLVVVMNLYL</sequence>
<keyword evidence="1" id="KW-0812">Transmembrane</keyword>
<feature type="transmembrane region" description="Helical" evidence="1">
    <location>
        <begin position="21"/>
        <end position="42"/>
    </location>
</feature>
<keyword evidence="1" id="KW-1133">Transmembrane helix</keyword>
<reference evidence="2 3" key="1">
    <citation type="submission" date="2018-06" db="EMBL/GenBank/DDBJ databases">
        <title>Genomic Encyclopedia of Type Strains, Phase IV (KMG-V): Genome sequencing to study the core and pangenomes of soil and plant-associated prokaryotes.</title>
        <authorList>
            <person name="Whitman W."/>
        </authorList>
    </citation>
    <scope>NUCLEOTIDE SEQUENCE [LARGE SCALE GENOMIC DNA]</scope>
    <source>
        <strain evidence="2 3">SRCL-318</strain>
    </source>
</reference>
<name>A0A2V4THZ0_9BURK</name>
<accession>A0A2V4THZ0</accession>
<dbReference type="AlphaFoldDB" id="A0A2V4THZ0"/>